<accession>A0A382QCJ4</accession>
<dbReference type="InterPro" id="IPR009056">
    <property type="entry name" value="Cyt_c-like_dom"/>
</dbReference>
<protein>
    <recommendedName>
        <fullName evidence="4">Cytochrome c domain-containing protein</fullName>
    </recommendedName>
</protein>
<feature type="domain" description="Cytochrome c" evidence="4">
    <location>
        <begin position="130"/>
        <end position="216"/>
    </location>
</feature>
<sequence length="219" mass="24959">MRAGIIVVFFLFRVSVSLVWAEPDEIDKKGCRDCHRFSSEGKQTKEGPDLFYAGDKFLKSWLKEFLQSPVVIRKVVYVSDSDYPTGQLEANQPHLALTKEESERISDFLMTLHLPSLEINKMDEEPLSKGEREQAKILFERKFGCISCHKALNLVGKVRGGVSGPSLVNAGLRLKSDWIFHWLKTPKKFLSKGRMPVFDLDEETVAPLTKYILSIRTKP</sequence>
<dbReference type="GO" id="GO:0046872">
    <property type="term" value="F:metal ion binding"/>
    <property type="evidence" value="ECO:0007669"/>
    <property type="project" value="UniProtKB-KW"/>
</dbReference>
<feature type="domain" description="Cytochrome c" evidence="4">
    <location>
        <begin position="1"/>
        <end position="113"/>
    </location>
</feature>
<keyword evidence="2" id="KW-0479">Metal-binding</keyword>
<dbReference type="AlphaFoldDB" id="A0A382QCJ4"/>
<dbReference type="PROSITE" id="PS51007">
    <property type="entry name" value="CYTC"/>
    <property type="match status" value="2"/>
</dbReference>
<keyword evidence="1" id="KW-0349">Heme</keyword>
<proteinExistence type="predicted"/>
<dbReference type="SUPFAM" id="SSF46626">
    <property type="entry name" value="Cytochrome c"/>
    <property type="match status" value="2"/>
</dbReference>
<evidence type="ECO:0000313" key="5">
    <source>
        <dbReference type="EMBL" id="SVC81961.1"/>
    </source>
</evidence>
<organism evidence="5">
    <name type="scientific">marine metagenome</name>
    <dbReference type="NCBI Taxonomy" id="408172"/>
    <lineage>
        <taxon>unclassified sequences</taxon>
        <taxon>metagenomes</taxon>
        <taxon>ecological metagenomes</taxon>
    </lineage>
</organism>
<keyword evidence="3" id="KW-0408">Iron</keyword>
<evidence type="ECO:0000256" key="1">
    <source>
        <dbReference type="ARBA" id="ARBA00022617"/>
    </source>
</evidence>
<name>A0A382QCJ4_9ZZZZ</name>
<gene>
    <name evidence="5" type="ORF">METZ01_LOCUS334815</name>
</gene>
<reference evidence="5" key="1">
    <citation type="submission" date="2018-05" db="EMBL/GenBank/DDBJ databases">
        <authorList>
            <person name="Lanie J.A."/>
            <person name="Ng W.-L."/>
            <person name="Kazmierczak K.M."/>
            <person name="Andrzejewski T.M."/>
            <person name="Davidsen T.M."/>
            <person name="Wayne K.J."/>
            <person name="Tettelin H."/>
            <person name="Glass J.I."/>
            <person name="Rusch D."/>
            <person name="Podicherti R."/>
            <person name="Tsui H.-C.T."/>
            <person name="Winkler M.E."/>
        </authorList>
    </citation>
    <scope>NUCLEOTIDE SEQUENCE</scope>
</reference>
<dbReference type="InterPro" id="IPR036909">
    <property type="entry name" value="Cyt_c-like_dom_sf"/>
</dbReference>
<evidence type="ECO:0000259" key="4">
    <source>
        <dbReference type="PROSITE" id="PS51007"/>
    </source>
</evidence>
<evidence type="ECO:0000256" key="3">
    <source>
        <dbReference type="ARBA" id="ARBA00023004"/>
    </source>
</evidence>
<evidence type="ECO:0000256" key="2">
    <source>
        <dbReference type="ARBA" id="ARBA00022723"/>
    </source>
</evidence>
<dbReference type="EMBL" id="UINC01112781">
    <property type="protein sequence ID" value="SVC81961.1"/>
    <property type="molecule type" value="Genomic_DNA"/>
</dbReference>
<dbReference type="GO" id="GO:0020037">
    <property type="term" value="F:heme binding"/>
    <property type="evidence" value="ECO:0007669"/>
    <property type="project" value="InterPro"/>
</dbReference>
<dbReference type="GO" id="GO:0009055">
    <property type="term" value="F:electron transfer activity"/>
    <property type="evidence" value="ECO:0007669"/>
    <property type="project" value="InterPro"/>
</dbReference>
<dbReference type="Gene3D" id="1.10.760.10">
    <property type="entry name" value="Cytochrome c-like domain"/>
    <property type="match status" value="2"/>
</dbReference>